<dbReference type="PANTHER" id="PTHR14614">
    <property type="entry name" value="HEPATOCELLULAR CARCINOMA-ASSOCIATED ANTIGEN"/>
    <property type="match status" value="1"/>
</dbReference>
<dbReference type="Pfam" id="PF10294">
    <property type="entry name" value="Methyltransf_16"/>
    <property type="match status" value="1"/>
</dbReference>
<proteinExistence type="predicted"/>
<dbReference type="KEGG" id="dog:HP555_05880"/>
<dbReference type="RefSeq" id="WP_199264248.1">
    <property type="nucleotide sequence ID" value="NZ_CP054140.1"/>
</dbReference>
<gene>
    <name evidence="1" type="ORF">HP555_05880</name>
</gene>
<dbReference type="GO" id="GO:0008168">
    <property type="term" value="F:methyltransferase activity"/>
    <property type="evidence" value="ECO:0007669"/>
    <property type="project" value="UniProtKB-KW"/>
</dbReference>
<dbReference type="InterPro" id="IPR029063">
    <property type="entry name" value="SAM-dependent_MTases_sf"/>
</dbReference>
<dbReference type="AlphaFoldDB" id="A0A7T5VCL1"/>
<evidence type="ECO:0000313" key="2">
    <source>
        <dbReference type="Proteomes" id="UP000596092"/>
    </source>
</evidence>
<dbReference type="InterPro" id="IPR019410">
    <property type="entry name" value="Methyltransf_16"/>
</dbReference>
<keyword evidence="1" id="KW-0808">Transferase</keyword>
<dbReference type="SUPFAM" id="SSF53335">
    <property type="entry name" value="S-adenosyl-L-methionine-dependent methyltransferases"/>
    <property type="match status" value="1"/>
</dbReference>
<dbReference type="GO" id="GO:0032259">
    <property type="term" value="P:methylation"/>
    <property type="evidence" value="ECO:0007669"/>
    <property type="project" value="UniProtKB-KW"/>
</dbReference>
<protein>
    <submittedName>
        <fullName evidence="1">Methyltransferase domain-containing protein</fullName>
    </submittedName>
</protein>
<dbReference type="EMBL" id="CP054140">
    <property type="protein sequence ID" value="QQG65427.1"/>
    <property type="molecule type" value="Genomic_DNA"/>
</dbReference>
<keyword evidence="2" id="KW-1185">Reference proteome</keyword>
<accession>A0A7T5VCL1</accession>
<sequence>MDPNTLPKHEQSLLAAVKDKYTVAFEPLQVRDYTLHLLKMTNLEQVLGGKDPLKEVSTFPVWVKLWEAAIVLSEFVAGLDGTGRKTVLELGAGLGAPGLTAAAAGFLVTLSDKETLVLDVERISAAASKLKNVDFLLMDWHNPPKMERYDVVIGAEVLFHESFFEPLLNVLRTALKPDGVIYLAHDVKRRSLQPFLKMAEKEYHIAASQRRLKSLEGDTKVLLTRLQPRH</sequence>
<reference evidence="1 2" key="1">
    <citation type="submission" date="2020-05" db="EMBL/GenBank/DDBJ databases">
        <title>Complete genome of Desulfobulbus oligotrophicus.</title>
        <authorList>
            <person name="Podar M."/>
        </authorList>
    </citation>
    <scope>NUCLEOTIDE SEQUENCE [LARGE SCALE GENOMIC DNA]</scope>
    <source>
        <strain evidence="1 2">Prop6</strain>
    </source>
</reference>
<dbReference type="CDD" id="cd02440">
    <property type="entry name" value="AdoMet_MTases"/>
    <property type="match status" value="1"/>
</dbReference>
<dbReference type="Proteomes" id="UP000596092">
    <property type="component" value="Chromosome"/>
</dbReference>
<keyword evidence="1" id="KW-0489">Methyltransferase</keyword>
<dbReference type="Gene3D" id="3.40.50.150">
    <property type="entry name" value="Vaccinia Virus protein VP39"/>
    <property type="match status" value="1"/>
</dbReference>
<organism evidence="1 2">
    <name type="scientific">Desulfobulbus oligotrophicus</name>
    <dbReference type="NCBI Taxonomy" id="1909699"/>
    <lineage>
        <taxon>Bacteria</taxon>
        <taxon>Pseudomonadati</taxon>
        <taxon>Thermodesulfobacteriota</taxon>
        <taxon>Desulfobulbia</taxon>
        <taxon>Desulfobulbales</taxon>
        <taxon>Desulfobulbaceae</taxon>
        <taxon>Desulfobulbus</taxon>
    </lineage>
</organism>
<name>A0A7T5VCL1_9BACT</name>
<evidence type="ECO:0000313" key="1">
    <source>
        <dbReference type="EMBL" id="QQG65427.1"/>
    </source>
</evidence>